<dbReference type="EMBL" id="CP093350">
    <property type="protein sequence ID" value="WOH11668.1"/>
    <property type="molecule type" value="Genomic_DNA"/>
</dbReference>
<name>A0A175YKR9_DAUCS</name>
<reference evidence="1" key="1">
    <citation type="journal article" date="2016" name="Nat. Genet.">
        <title>A high-quality carrot genome assembly provides new insights into carotenoid accumulation and asterid genome evolution.</title>
        <authorList>
            <person name="Iorizzo M."/>
            <person name="Ellison S."/>
            <person name="Senalik D."/>
            <person name="Zeng P."/>
            <person name="Satapoomin P."/>
            <person name="Huang J."/>
            <person name="Bowman M."/>
            <person name="Iovene M."/>
            <person name="Sanseverino W."/>
            <person name="Cavagnaro P."/>
            <person name="Yildiz M."/>
            <person name="Macko-Podgorni A."/>
            <person name="Moranska E."/>
            <person name="Grzebelus E."/>
            <person name="Grzebelus D."/>
            <person name="Ashrafi H."/>
            <person name="Zheng Z."/>
            <person name="Cheng S."/>
            <person name="Spooner D."/>
            <person name="Van Deynze A."/>
            <person name="Simon P."/>
        </authorList>
    </citation>
    <scope>NUCLEOTIDE SEQUENCE</scope>
    <source>
        <tissue evidence="1">Leaf</tissue>
    </source>
</reference>
<dbReference type="Gene3D" id="2.40.50.140">
    <property type="entry name" value="Nucleic acid-binding proteins"/>
    <property type="match status" value="1"/>
</dbReference>
<protein>
    <submittedName>
        <fullName evidence="1">Uncharacterized protein</fullName>
    </submittedName>
</protein>
<dbReference type="Gramene" id="KZM84314">
    <property type="protein sequence ID" value="KZM84314"/>
    <property type="gene ID" value="DCAR_028392"/>
</dbReference>
<keyword evidence="2" id="KW-1185">Reference proteome</keyword>
<sequence length="100" mass="11083">MVLFDRAAKRIVGKIATKLIAGRIDDQASLKEYSDEFKAINEKKLTLMIELNEDNILLKSTMYIATDAFDSKITGSSKFEATTSELEVTGSKNVSLRSFG</sequence>
<dbReference type="InterPro" id="IPR012340">
    <property type="entry name" value="NA-bd_OB-fold"/>
</dbReference>
<reference evidence="1" key="2">
    <citation type="submission" date="2022-03" db="EMBL/GenBank/DDBJ databases">
        <title>Draft title - Genomic analysis of global carrot germplasm unveils the trajectory of domestication and the origin of high carotenoid orange carrot.</title>
        <authorList>
            <person name="Iorizzo M."/>
            <person name="Ellison S."/>
            <person name="Senalik D."/>
            <person name="Macko-Podgorni A."/>
            <person name="Grzebelus D."/>
            <person name="Bostan H."/>
            <person name="Rolling W."/>
            <person name="Curaba J."/>
            <person name="Simon P."/>
        </authorList>
    </citation>
    <scope>NUCLEOTIDE SEQUENCE</scope>
    <source>
        <tissue evidence="1">Leaf</tissue>
    </source>
</reference>
<proteinExistence type="predicted"/>
<gene>
    <name evidence="1" type="ORF">DCAR_0831158</name>
</gene>
<accession>A0A175YKR9</accession>
<organism evidence="1 2">
    <name type="scientific">Daucus carota subsp. sativus</name>
    <name type="common">Carrot</name>
    <dbReference type="NCBI Taxonomy" id="79200"/>
    <lineage>
        <taxon>Eukaryota</taxon>
        <taxon>Viridiplantae</taxon>
        <taxon>Streptophyta</taxon>
        <taxon>Embryophyta</taxon>
        <taxon>Tracheophyta</taxon>
        <taxon>Spermatophyta</taxon>
        <taxon>Magnoliopsida</taxon>
        <taxon>eudicotyledons</taxon>
        <taxon>Gunneridae</taxon>
        <taxon>Pentapetalae</taxon>
        <taxon>asterids</taxon>
        <taxon>campanulids</taxon>
        <taxon>Apiales</taxon>
        <taxon>Apiaceae</taxon>
        <taxon>Apioideae</taxon>
        <taxon>Scandiceae</taxon>
        <taxon>Daucinae</taxon>
        <taxon>Daucus</taxon>
        <taxon>Daucus sect. Daucus</taxon>
    </lineage>
</organism>
<dbReference type="Proteomes" id="UP000077755">
    <property type="component" value="Chromosome 8"/>
</dbReference>
<dbReference type="AlphaFoldDB" id="A0A175YKR9"/>
<evidence type="ECO:0000313" key="1">
    <source>
        <dbReference type="EMBL" id="WOH11668.1"/>
    </source>
</evidence>
<evidence type="ECO:0000313" key="2">
    <source>
        <dbReference type="Proteomes" id="UP000077755"/>
    </source>
</evidence>